<dbReference type="InterPro" id="IPR012337">
    <property type="entry name" value="RNaseH-like_sf"/>
</dbReference>
<feature type="binding site" evidence="14 15">
    <location>
        <position position="38"/>
    </location>
    <ligand>
        <name>a divalent metal cation</name>
        <dbReference type="ChEBI" id="CHEBI:60240"/>
    </ligand>
</feature>
<dbReference type="GO" id="GO:0006298">
    <property type="term" value="P:mismatch repair"/>
    <property type="evidence" value="ECO:0007669"/>
    <property type="project" value="TreeGrafter"/>
</dbReference>
<keyword evidence="8 14" id="KW-0963">Cytoplasm</keyword>
<feature type="domain" description="RNase H type-2" evidence="17">
    <location>
        <begin position="32"/>
        <end position="223"/>
    </location>
</feature>
<dbReference type="NCBIfam" id="NF000595">
    <property type="entry name" value="PRK00015.1-3"/>
    <property type="match status" value="1"/>
</dbReference>
<dbReference type="CDD" id="cd07182">
    <property type="entry name" value="RNase_HII_bacteria_HII_like"/>
    <property type="match status" value="1"/>
</dbReference>
<keyword evidence="9 14" id="KW-0540">Nuclease</keyword>
<evidence type="ECO:0000256" key="6">
    <source>
        <dbReference type="ARBA" id="ARBA00012180"/>
    </source>
</evidence>
<keyword evidence="12 14" id="KW-0378">Hydrolase</keyword>
<dbReference type="GO" id="GO:0030145">
    <property type="term" value="F:manganese ion binding"/>
    <property type="evidence" value="ECO:0007669"/>
    <property type="project" value="UniProtKB-UniRule"/>
</dbReference>
<reference evidence="18" key="1">
    <citation type="submission" date="2022-08" db="EMBL/GenBank/DDBJ databases">
        <title>Chelativorans sichuanense sp. nov., a paraffin oil-degrading bacterium isolated from a mixture of oil-based drill cuttings and paddy soil.</title>
        <authorList>
            <person name="Yu J."/>
            <person name="Liu H."/>
            <person name="Chen Q."/>
        </authorList>
    </citation>
    <scope>NUCLEOTIDE SEQUENCE</scope>
    <source>
        <strain evidence="18">SCAU 2101</strain>
    </source>
</reference>
<dbReference type="GO" id="GO:0005737">
    <property type="term" value="C:cytoplasm"/>
    <property type="evidence" value="ECO:0007669"/>
    <property type="project" value="UniProtKB-SubCell"/>
</dbReference>
<evidence type="ECO:0000256" key="12">
    <source>
        <dbReference type="ARBA" id="ARBA00022801"/>
    </source>
</evidence>
<dbReference type="PANTHER" id="PTHR10954">
    <property type="entry name" value="RIBONUCLEASE H2 SUBUNIT A"/>
    <property type="match status" value="1"/>
</dbReference>
<dbReference type="InterPro" id="IPR024567">
    <property type="entry name" value="RNase_HII/HIII_dom"/>
</dbReference>
<dbReference type="GO" id="GO:0003723">
    <property type="term" value="F:RNA binding"/>
    <property type="evidence" value="ECO:0007669"/>
    <property type="project" value="UniProtKB-UniRule"/>
</dbReference>
<dbReference type="Proteomes" id="UP001149009">
    <property type="component" value="Unassembled WGS sequence"/>
</dbReference>
<dbReference type="InterPro" id="IPR036397">
    <property type="entry name" value="RNaseH_sf"/>
</dbReference>
<dbReference type="PANTHER" id="PTHR10954:SF18">
    <property type="entry name" value="RIBONUCLEASE HII"/>
    <property type="match status" value="1"/>
</dbReference>
<accession>A0A9X2X9F6</accession>
<dbReference type="AlphaFoldDB" id="A0A9X2X9F6"/>
<dbReference type="EC" id="3.1.26.4" evidence="6 14"/>
<protein>
    <recommendedName>
        <fullName evidence="7 14">Ribonuclease HII</fullName>
        <shortName evidence="14">RNase HII</shortName>
        <ecNumber evidence="6 14">3.1.26.4</ecNumber>
    </recommendedName>
</protein>
<comment type="subcellular location">
    <subcellularLocation>
        <location evidence="4 14">Cytoplasm</location>
    </subcellularLocation>
</comment>
<keyword evidence="19" id="KW-1185">Reference proteome</keyword>
<keyword evidence="11 14" id="KW-0255">Endonuclease</keyword>
<evidence type="ECO:0000256" key="13">
    <source>
        <dbReference type="ARBA" id="ARBA00023211"/>
    </source>
</evidence>
<name>A0A9X2X9F6_9HYPH</name>
<dbReference type="RefSeq" id="WP_261516315.1">
    <property type="nucleotide sequence ID" value="NZ_JAODNV010000015.1"/>
</dbReference>
<comment type="similarity">
    <text evidence="5 14 16">Belongs to the RNase HII family.</text>
</comment>
<dbReference type="GO" id="GO:0004523">
    <property type="term" value="F:RNA-DNA hybrid ribonuclease activity"/>
    <property type="evidence" value="ECO:0007669"/>
    <property type="project" value="UniProtKB-UniRule"/>
</dbReference>
<keyword evidence="10 14" id="KW-0479">Metal-binding</keyword>
<comment type="cofactor">
    <cofactor evidence="2">
        <name>Mg(2+)</name>
        <dbReference type="ChEBI" id="CHEBI:18420"/>
    </cofactor>
</comment>
<evidence type="ECO:0000256" key="11">
    <source>
        <dbReference type="ARBA" id="ARBA00022759"/>
    </source>
</evidence>
<dbReference type="InterPro" id="IPR022898">
    <property type="entry name" value="RNase_HII"/>
</dbReference>
<feature type="binding site" evidence="14 15">
    <location>
        <position position="39"/>
    </location>
    <ligand>
        <name>a divalent metal cation</name>
        <dbReference type="ChEBI" id="CHEBI:60240"/>
    </ligand>
</feature>
<dbReference type="GO" id="GO:0043137">
    <property type="term" value="P:DNA replication, removal of RNA primer"/>
    <property type="evidence" value="ECO:0007669"/>
    <property type="project" value="TreeGrafter"/>
</dbReference>
<comment type="catalytic activity">
    <reaction evidence="1 14 15 16">
        <text>Endonucleolytic cleavage to 5'-phosphomonoester.</text>
        <dbReference type="EC" id="3.1.26.4"/>
    </reaction>
</comment>
<feature type="binding site" evidence="14 15">
    <location>
        <position position="130"/>
    </location>
    <ligand>
        <name>a divalent metal cation</name>
        <dbReference type="ChEBI" id="CHEBI:60240"/>
    </ligand>
</feature>
<sequence length="233" mass="24763">MAPSHSDSPSLFDLPVRPDFVLESGIMREGYAPVAGLDEAGRGPLAGPVVAAAVILDPERIPNGLDDSKRLSAEQREVLFRAICETALAVSVASLCASSIDGSNILKASLEAMRRAAEGLCVRPAYALADGRDIPPGLSCPCRAVIKGDQRSQSVAAAAIVAKVTRDRMMIRASDFTPHYGFDSHVGYATARHRSAIAAYGPITRLHRMSFAPFKTGDEASRALSEEFPQLEG</sequence>
<dbReference type="Gene3D" id="3.30.420.10">
    <property type="entry name" value="Ribonuclease H-like superfamily/Ribonuclease H"/>
    <property type="match status" value="1"/>
</dbReference>
<evidence type="ECO:0000256" key="16">
    <source>
        <dbReference type="RuleBase" id="RU003515"/>
    </source>
</evidence>
<evidence type="ECO:0000256" key="9">
    <source>
        <dbReference type="ARBA" id="ARBA00022722"/>
    </source>
</evidence>
<comment type="function">
    <text evidence="3 14 16">Endonuclease that specifically degrades the RNA of RNA-DNA hybrids.</text>
</comment>
<evidence type="ECO:0000256" key="4">
    <source>
        <dbReference type="ARBA" id="ARBA00004496"/>
    </source>
</evidence>
<dbReference type="Pfam" id="PF01351">
    <property type="entry name" value="RNase_HII"/>
    <property type="match status" value="1"/>
</dbReference>
<dbReference type="GO" id="GO:0032299">
    <property type="term" value="C:ribonuclease H2 complex"/>
    <property type="evidence" value="ECO:0007669"/>
    <property type="project" value="TreeGrafter"/>
</dbReference>
<evidence type="ECO:0000256" key="3">
    <source>
        <dbReference type="ARBA" id="ARBA00004065"/>
    </source>
</evidence>
<evidence type="ECO:0000256" key="2">
    <source>
        <dbReference type="ARBA" id="ARBA00001946"/>
    </source>
</evidence>
<comment type="caution">
    <text evidence="18">The sequence shown here is derived from an EMBL/GenBank/DDBJ whole genome shotgun (WGS) entry which is preliminary data.</text>
</comment>
<evidence type="ECO:0000256" key="1">
    <source>
        <dbReference type="ARBA" id="ARBA00000077"/>
    </source>
</evidence>
<evidence type="ECO:0000313" key="19">
    <source>
        <dbReference type="Proteomes" id="UP001149009"/>
    </source>
</evidence>
<organism evidence="18 19">
    <name type="scientific">Chelativorans petroleitrophicus</name>
    <dbReference type="NCBI Taxonomy" id="2975484"/>
    <lineage>
        <taxon>Bacteria</taxon>
        <taxon>Pseudomonadati</taxon>
        <taxon>Pseudomonadota</taxon>
        <taxon>Alphaproteobacteria</taxon>
        <taxon>Hyphomicrobiales</taxon>
        <taxon>Phyllobacteriaceae</taxon>
        <taxon>Chelativorans</taxon>
    </lineage>
</organism>
<comment type="cofactor">
    <cofactor evidence="14 15">
        <name>Mn(2+)</name>
        <dbReference type="ChEBI" id="CHEBI:29035"/>
    </cofactor>
    <cofactor evidence="14 15">
        <name>Mg(2+)</name>
        <dbReference type="ChEBI" id="CHEBI:18420"/>
    </cofactor>
    <text evidence="14 15">Manganese or magnesium. Binds 1 divalent metal ion per monomer in the absence of substrate. May bind a second metal ion after substrate binding.</text>
</comment>
<dbReference type="SUPFAM" id="SSF53098">
    <property type="entry name" value="Ribonuclease H-like"/>
    <property type="match status" value="1"/>
</dbReference>
<dbReference type="EMBL" id="JAODNV010000015">
    <property type="protein sequence ID" value="MCT8991390.1"/>
    <property type="molecule type" value="Genomic_DNA"/>
</dbReference>
<dbReference type="InterPro" id="IPR001352">
    <property type="entry name" value="RNase_HII/HIII"/>
</dbReference>
<gene>
    <name evidence="14" type="primary">rnhB</name>
    <name evidence="18" type="ORF">NYR54_13985</name>
</gene>
<evidence type="ECO:0000256" key="8">
    <source>
        <dbReference type="ARBA" id="ARBA00022490"/>
    </source>
</evidence>
<evidence type="ECO:0000256" key="5">
    <source>
        <dbReference type="ARBA" id="ARBA00007383"/>
    </source>
</evidence>
<evidence type="ECO:0000256" key="10">
    <source>
        <dbReference type="ARBA" id="ARBA00022723"/>
    </source>
</evidence>
<keyword evidence="13 14" id="KW-0464">Manganese</keyword>
<evidence type="ECO:0000256" key="14">
    <source>
        <dbReference type="HAMAP-Rule" id="MF_00052"/>
    </source>
</evidence>
<evidence type="ECO:0000256" key="15">
    <source>
        <dbReference type="PROSITE-ProRule" id="PRU01319"/>
    </source>
</evidence>
<evidence type="ECO:0000313" key="18">
    <source>
        <dbReference type="EMBL" id="MCT8991390.1"/>
    </source>
</evidence>
<proteinExistence type="inferred from homology"/>
<dbReference type="HAMAP" id="MF_00052_B">
    <property type="entry name" value="RNase_HII_B"/>
    <property type="match status" value="1"/>
</dbReference>
<evidence type="ECO:0000256" key="7">
    <source>
        <dbReference type="ARBA" id="ARBA00019179"/>
    </source>
</evidence>
<evidence type="ECO:0000259" key="17">
    <source>
        <dbReference type="PROSITE" id="PS51975"/>
    </source>
</evidence>
<dbReference type="PROSITE" id="PS51975">
    <property type="entry name" value="RNASE_H_2"/>
    <property type="match status" value="1"/>
</dbReference>